<dbReference type="Proteomes" id="UP000594638">
    <property type="component" value="Unassembled WGS sequence"/>
</dbReference>
<evidence type="ECO:0000313" key="2">
    <source>
        <dbReference type="EMBL" id="CAA2954885.1"/>
    </source>
</evidence>
<dbReference type="PANTHER" id="PTHR14000:SF6">
    <property type="entry name" value="OS02G0631200 PROTEIN"/>
    <property type="match status" value="1"/>
</dbReference>
<evidence type="ECO:0000256" key="1">
    <source>
        <dbReference type="SAM" id="MobiDB-lite"/>
    </source>
</evidence>
<keyword evidence="3" id="KW-1185">Reference proteome</keyword>
<dbReference type="InterPro" id="IPR022228">
    <property type="entry name" value="DUF3755"/>
</dbReference>
<feature type="region of interest" description="Disordered" evidence="1">
    <location>
        <begin position="1"/>
        <end position="39"/>
    </location>
</feature>
<dbReference type="CDD" id="cd00167">
    <property type="entry name" value="SANT"/>
    <property type="match status" value="1"/>
</dbReference>
<dbReference type="Gramene" id="OE9A034384T1">
    <property type="protein sequence ID" value="OE9A034384C1"/>
    <property type="gene ID" value="OE9A034384"/>
</dbReference>
<comment type="caution">
    <text evidence="2">The sequence shown here is derived from an EMBL/GenBank/DDBJ whole genome shotgun (WGS) entry which is preliminary data.</text>
</comment>
<dbReference type="Pfam" id="PF12579">
    <property type="entry name" value="DUF3755"/>
    <property type="match status" value="1"/>
</dbReference>
<evidence type="ECO:0000313" key="3">
    <source>
        <dbReference type="Proteomes" id="UP000594638"/>
    </source>
</evidence>
<dbReference type="InterPro" id="IPR001005">
    <property type="entry name" value="SANT/Myb"/>
</dbReference>
<accession>A0A8S0PPW7</accession>
<dbReference type="AlphaFoldDB" id="A0A8S0PPW7"/>
<dbReference type="PANTHER" id="PTHR14000">
    <property type="entry name" value="FINGER CCCH DOMAIN PROTEIN, PUTATIVE (DUF3755)-RELATED"/>
    <property type="match status" value="1"/>
</dbReference>
<gene>
    <name evidence="2" type="ORF">OLEA9_A034384</name>
</gene>
<organism evidence="2 3">
    <name type="scientific">Olea europaea subsp. europaea</name>
    <dbReference type="NCBI Taxonomy" id="158383"/>
    <lineage>
        <taxon>Eukaryota</taxon>
        <taxon>Viridiplantae</taxon>
        <taxon>Streptophyta</taxon>
        <taxon>Embryophyta</taxon>
        <taxon>Tracheophyta</taxon>
        <taxon>Spermatophyta</taxon>
        <taxon>Magnoliopsida</taxon>
        <taxon>eudicotyledons</taxon>
        <taxon>Gunneridae</taxon>
        <taxon>Pentapetalae</taxon>
        <taxon>asterids</taxon>
        <taxon>lamiids</taxon>
        <taxon>Lamiales</taxon>
        <taxon>Oleaceae</taxon>
        <taxon>Oleeae</taxon>
        <taxon>Olea</taxon>
    </lineage>
</organism>
<protein>
    <submittedName>
        <fullName evidence="2">Uncharacterized protein</fullName>
    </submittedName>
</protein>
<sequence>MYNMEAENGGFHHQQHQQGISFKSGTSSSGSGSGSGSSGVVSPMISMGNYYNHAGTDGNFSLNDCATGAAGGIIFSSPVAGNSYGSSFLLDSVPGLKHDTGLAVEWSVEEQYKLEEGLDKYANEPNIMRYIKIAASLRDKTVRDVALRCRWMSRKRRKQEDHILARKVKDRKDKFMESPLKNNMSLASAMNVAPHSLFINHREPSYYMPFEASGRETLANALNMHVVSVLTDTTKQLLEENNHAFGQISANISNLKLQENIDLFCRARNNINTVLNEMRSMPGIMSQMPPLSVIINEELASSILPSSSQSVMFGSSGGISLKREPGC</sequence>
<reference evidence="2 3" key="1">
    <citation type="submission" date="2019-12" db="EMBL/GenBank/DDBJ databases">
        <authorList>
            <person name="Alioto T."/>
            <person name="Alioto T."/>
            <person name="Gomez Garrido J."/>
        </authorList>
    </citation>
    <scope>NUCLEOTIDE SEQUENCE [LARGE SCALE GENOMIC DNA]</scope>
</reference>
<proteinExistence type="predicted"/>
<name>A0A8S0PPW7_OLEEU</name>
<dbReference type="OrthoDB" id="19768at2759"/>
<dbReference type="EMBL" id="CACTIH010000129">
    <property type="protein sequence ID" value="CAA2954885.1"/>
    <property type="molecule type" value="Genomic_DNA"/>
</dbReference>